<dbReference type="InterPro" id="IPR013517">
    <property type="entry name" value="FG-GAP"/>
</dbReference>
<keyword evidence="1" id="KW-0732">Signal</keyword>
<dbReference type="AlphaFoldDB" id="A0A518H9X1"/>
<evidence type="ECO:0000259" key="3">
    <source>
        <dbReference type="Pfam" id="PF07593"/>
    </source>
</evidence>
<dbReference type="Gene3D" id="1.25.40.10">
    <property type="entry name" value="Tetratricopeptide repeat domain"/>
    <property type="match status" value="1"/>
</dbReference>
<dbReference type="Pfam" id="PF13432">
    <property type="entry name" value="TPR_16"/>
    <property type="match status" value="1"/>
</dbReference>
<keyword evidence="5" id="KW-1185">Reference proteome</keyword>
<dbReference type="Proteomes" id="UP000317835">
    <property type="component" value="Chromosome"/>
</dbReference>
<dbReference type="Pfam" id="PF13517">
    <property type="entry name" value="FG-GAP_3"/>
    <property type="match status" value="2"/>
</dbReference>
<evidence type="ECO:0000313" key="4">
    <source>
        <dbReference type="EMBL" id="QDV37653.1"/>
    </source>
</evidence>
<dbReference type="EMBL" id="CP036426">
    <property type="protein sequence ID" value="QDV37653.1"/>
    <property type="molecule type" value="Genomic_DNA"/>
</dbReference>
<dbReference type="InterPro" id="IPR011990">
    <property type="entry name" value="TPR-like_helical_dom_sf"/>
</dbReference>
<dbReference type="InterPro" id="IPR027039">
    <property type="entry name" value="Crtac1"/>
</dbReference>
<evidence type="ECO:0000313" key="5">
    <source>
        <dbReference type="Proteomes" id="UP000317835"/>
    </source>
</evidence>
<dbReference type="SUPFAM" id="SSF69318">
    <property type="entry name" value="Integrin alpha N-terminal domain"/>
    <property type="match status" value="1"/>
</dbReference>
<dbReference type="SUPFAM" id="SSF48452">
    <property type="entry name" value="TPR-like"/>
    <property type="match status" value="2"/>
</dbReference>
<evidence type="ECO:0000256" key="2">
    <source>
        <dbReference type="SAM" id="MobiDB-lite"/>
    </source>
</evidence>
<dbReference type="Pfam" id="PF07593">
    <property type="entry name" value="UnbV_ASPIC"/>
    <property type="match status" value="1"/>
</dbReference>
<protein>
    <submittedName>
        <fullName evidence="4">FG-GAP repeat protein</fullName>
    </submittedName>
</protein>
<evidence type="ECO:0000256" key="1">
    <source>
        <dbReference type="ARBA" id="ARBA00022729"/>
    </source>
</evidence>
<dbReference type="PANTHER" id="PTHR16026:SF0">
    <property type="entry name" value="CARTILAGE ACIDIC PROTEIN 1"/>
    <property type="match status" value="1"/>
</dbReference>
<sequence>MRMTTATRGSSMMQRRRRWRRLGIIAGLLALAWALLIQLDTWRARDELRRAQQEIANGRLQAAHRQLTVLAARPGALDGAADYWLGICEALGGRPNAALRAFDRVPEGYAFDPLGAYLEAKANLWRGRLRDAERRLEQALARGGPGRDQVRDLLSHIYQIEVRFDDVKALHYASLAEAQDPNRDLKELSNLDLARLPYEGLKGALEKAGQLAPQDDRVWLGKARLALQRGRWDEASLWLRRCREAGADEPLWRAWLEWARGSGRPAEALEAARQLGPGQLDPGELLELRAWLHQHRGESEVETSALERWLRIEPTATRALERLAELAHRAGRPDRAAELRRRKAEVERAMEAYRDRLWSDEPLRTAADRAGLARMAEAAGRPREARALYTWSMKADPGEPSAREGLARLDRADARRSDAHPTEVDPWAETASSPSPRRDESGAEAGRGLAFTDDAEAVGLRFVYDTAETHLHQLPEPFGGGLALLDYDGDGWLDVYCAQGGPFADPSDPGSPPPGPGDRLFHNRGDGTFEDLTDPSGIGRFPRGHGHGIAVGDIDGDGHPDVFLTRWRSYALYRNCGDGTFEDVTDAWGLGGRRDWPTSAAFADLDADGDLDLYVCHYAAWDLANPQICRDPETQAYLNCNPLLAEALPDRLFRNDGGQFVDVTADSGVVDRDGRGLGVVAADLDADGRVDLFVANDSSANFLFRNLGGMRFEEIAHAAGVAGNASGLYQAGMGVAAGDLNSDGLIDLAVTNFYGESTTYYRNLDGGFFTDATAAIGLAVASRHQLGFGVAFLDANDDGRLDLVSANGHVNDLRPNYPYLMPAQLLVGGSGGLLTDVSDIAGAPWRVPRMGRGLVVGDLDNDGRQDVLIQSHNQPLAYFHNRTEGGRSLTLRLEGRGFNRDAIGARVVVVARGQHLVAWRTGGGSYQSANDPRLHFGLGNAPGGEYAEVTWPSGHVDRYVGLSGCDGYLLREGRCEPEPLVEYSAGGRKRLP</sequence>
<gene>
    <name evidence="4" type="ORF">ElP_55950</name>
</gene>
<dbReference type="InterPro" id="IPR011519">
    <property type="entry name" value="UnbV_ASPIC"/>
</dbReference>
<dbReference type="KEGG" id="tpla:ElP_55950"/>
<feature type="domain" description="ASPIC/UnbV" evidence="3">
    <location>
        <begin position="902"/>
        <end position="959"/>
    </location>
</feature>
<reference evidence="4 5" key="1">
    <citation type="submission" date="2019-02" db="EMBL/GenBank/DDBJ databases">
        <title>Deep-cultivation of Planctomycetes and their phenomic and genomic characterization uncovers novel biology.</title>
        <authorList>
            <person name="Wiegand S."/>
            <person name="Jogler M."/>
            <person name="Boedeker C."/>
            <person name="Pinto D."/>
            <person name="Vollmers J."/>
            <person name="Rivas-Marin E."/>
            <person name="Kohn T."/>
            <person name="Peeters S.H."/>
            <person name="Heuer A."/>
            <person name="Rast P."/>
            <person name="Oberbeckmann S."/>
            <person name="Bunk B."/>
            <person name="Jeske O."/>
            <person name="Meyerdierks A."/>
            <person name="Storesund J.E."/>
            <person name="Kallscheuer N."/>
            <person name="Luecker S."/>
            <person name="Lage O.M."/>
            <person name="Pohl T."/>
            <person name="Merkel B.J."/>
            <person name="Hornburger P."/>
            <person name="Mueller R.-W."/>
            <person name="Bruemmer F."/>
            <person name="Labrenz M."/>
            <person name="Spormann A.M."/>
            <person name="Op den Camp H."/>
            <person name="Overmann J."/>
            <person name="Amann R."/>
            <person name="Jetten M.S.M."/>
            <person name="Mascher T."/>
            <person name="Medema M.H."/>
            <person name="Devos D.P."/>
            <person name="Kaster A.-K."/>
            <person name="Ovreas L."/>
            <person name="Rohde M."/>
            <person name="Galperin M.Y."/>
            <person name="Jogler C."/>
        </authorList>
    </citation>
    <scope>NUCLEOTIDE SEQUENCE [LARGE SCALE GENOMIC DNA]</scope>
    <source>
        <strain evidence="4 5">ElP</strain>
    </source>
</reference>
<dbReference type="InterPro" id="IPR028994">
    <property type="entry name" value="Integrin_alpha_N"/>
</dbReference>
<proteinExistence type="predicted"/>
<dbReference type="Pfam" id="PF14559">
    <property type="entry name" value="TPR_19"/>
    <property type="match status" value="1"/>
</dbReference>
<feature type="compositionally biased region" description="Basic and acidic residues" evidence="2">
    <location>
        <begin position="412"/>
        <end position="423"/>
    </location>
</feature>
<dbReference type="Gene3D" id="2.130.10.130">
    <property type="entry name" value="Integrin alpha, N-terminal"/>
    <property type="match status" value="3"/>
</dbReference>
<accession>A0A518H9X1</accession>
<dbReference type="PANTHER" id="PTHR16026">
    <property type="entry name" value="CARTILAGE ACIDIC PROTEIN 1"/>
    <property type="match status" value="1"/>
</dbReference>
<organism evidence="4 5">
    <name type="scientific">Tautonia plasticadhaerens</name>
    <dbReference type="NCBI Taxonomy" id="2527974"/>
    <lineage>
        <taxon>Bacteria</taxon>
        <taxon>Pseudomonadati</taxon>
        <taxon>Planctomycetota</taxon>
        <taxon>Planctomycetia</taxon>
        <taxon>Isosphaerales</taxon>
        <taxon>Isosphaeraceae</taxon>
        <taxon>Tautonia</taxon>
    </lineage>
</organism>
<feature type="region of interest" description="Disordered" evidence="2">
    <location>
        <begin position="412"/>
        <end position="445"/>
    </location>
</feature>
<name>A0A518H9X1_9BACT</name>
<feature type="region of interest" description="Disordered" evidence="2">
    <location>
        <begin position="503"/>
        <end position="525"/>
    </location>
</feature>